<dbReference type="AlphaFoldDB" id="A0A9W8DLX1"/>
<dbReference type="SMART" id="SM00546">
    <property type="entry name" value="CUE"/>
    <property type="match status" value="1"/>
</dbReference>
<dbReference type="EMBL" id="JANBPU010000228">
    <property type="protein sequence ID" value="KAJ1913950.1"/>
    <property type="molecule type" value="Genomic_DNA"/>
</dbReference>
<feature type="compositionally biased region" description="Polar residues" evidence="1">
    <location>
        <begin position="337"/>
        <end position="346"/>
    </location>
</feature>
<feature type="compositionally biased region" description="Polar residues" evidence="1">
    <location>
        <begin position="284"/>
        <end position="322"/>
    </location>
</feature>
<feature type="compositionally biased region" description="Basic residues" evidence="1">
    <location>
        <begin position="95"/>
        <end position="110"/>
    </location>
</feature>
<name>A0A9W8DLX1_9FUNG</name>
<feature type="compositionally biased region" description="Low complexity" evidence="1">
    <location>
        <begin position="112"/>
        <end position="125"/>
    </location>
</feature>
<feature type="compositionally biased region" description="Polar residues" evidence="1">
    <location>
        <begin position="176"/>
        <end position="199"/>
    </location>
</feature>
<feature type="domain" description="CUE" evidence="2">
    <location>
        <begin position="3"/>
        <end position="46"/>
    </location>
</feature>
<evidence type="ECO:0000313" key="4">
    <source>
        <dbReference type="Proteomes" id="UP001150538"/>
    </source>
</evidence>
<comment type="caution">
    <text evidence="3">The sequence shown here is derived from an EMBL/GenBank/DDBJ whole genome shotgun (WGS) entry which is preliminary data.</text>
</comment>
<feature type="compositionally biased region" description="Polar residues" evidence="1">
    <location>
        <begin position="146"/>
        <end position="160"/>
    </location>
</feature>
<proteinExistence type="predicted"/>
<sequence>MSEYEENLKRLKELFPDTDGDIADSALRASAGYLDAAIEKLLELSDPQYKTDDRTSQELQRMQQLDNDQRLALEIAKREQRRRYQAQSEDQDKSKKSRLKTIFRFGHKKGMPQSNVSGSSNNSKPNSPPQIPTGPTSTAPVPAGLTNANHSIPSIPQQDNPIDIPYQEPTNRDNDSPSPLQSNGFSPVASSSRQGSSALQPEPHQKSVDRVYSPAPRYTPGDGGNLIDFDYLDPSFPASLSSYKPLEPVRSPPEENDNFSSPAKQSTPSNAVSTTLTNTSVSTPAPNASISATMSPEQHPSSAPKSNELQEQGYTPAGTNPFETMPLLDTNPFKRLIQNNDQNNVP</sequence>
<dbReference type="SUPFAM" id="SSF46934">
    <property type="entry name" value="UBA-like"/>
    <property type="match status" value="1"/>
</dbReference>
<dbReference type="OrthoDB" id="9942608at2759"/>
<dbReference type="Pfam" id="PF02845">
    <property type="entry name" value="CUE"/>
    <property type="match status" value="1"/>
</dbReference>
<protein>
    <recommendedName>
        <fullName evidence="2">CUE domain-containing protein</fullName>
    </recommendedName>
</protein>
<dbReference type="PROSITE" id="PS51140">
    <property type="entry name" value="CUE"/>
    <property type="match status" value="1"/>
</dbReference>
<dbReference type="GO" id="GO:0043130">
    <property type="term" value="F:ubiquitin binding"/>
    <property type="evidence" value="ECO:0007669"/>
    <property type="project" value="InterPro"/>
</dbReference>
<feature type="compositionally biased region" description="Low complexity" evidence="1">
    <location>
        <begin position="269"/>
        <end position="283"/>
    </location>
</feature>
<organism evidence="3 4">
    <name type="scientific">Mycoemilia scoparia</name>
    <dbReference type="NCBI Taxonomy" id="417184"/>
    <lineage>
        <taxon>Eukaryota</taxon>
        <taxon>Fungi</taxon>
        <taxon>Fungi incertae sedis</taxon>
        <taxon>Zoopagomycota</taxon>
        <taxon>Kickxellomycotina</taxon>
        <taxon>Kickxellomycetes</taxon>
        <taxon>Kickxellales</taxon>
        <taxon>Kickxellaceae</taxon>
        <taxon>Mycoemilia</taxon>
    </lineage>
</organism>
<feature type="region of interest" description="Disordered" evidence="1">
    <location>
        <begin position="74"/>
        <end position="346"/>
    </location>
</feature>
<dbReference type="Proteomes" id="UP001150538">
    <property type="component" value="Unassembled WGS sequence"/>
</dbReference>
<reference evidence="3" key="1">
    <citation type="submission" date="2022-07" db="EMBL/GenBank/DDBJ databases">
        <title>Phylogenomic reconstructions and comparative analyses of Kickxellomycotina fungi.</title>
        <authorList>
            <person name="Reynolds N.K."/>
            <person name="Stajich J.E."/>
            <person name="Barry K."/>
            <person name="Grigoriev I.V."/>
            <person name="Crous P."/>
            <person name="Smith M.E."/>
        </authorList>
    </citation>
    <scope>NUCLEOTIDE SEQUENCE</scope>
    <source>
        <strain evidence="3">NBRC 100468</strain>
    </source>
</reference>
<accession>A0A9W8DLX1</accession>
<keyword evidence="4" id="KW-1185">Reference proteome</keyword>
<dbReference type="InterPro" id="IPR003892">
    <property type="entry name" value="CUE"/>
</dbReference>
<evidence type="ECO:0000259" key="2">
    <source>
        <dbReference type="PROSITE" id="PS51140"/>
    </source>
</evidence>
<gene>
    <name evidence="3" type="ORF">H4219_004985</name>
</gene>
<dbReference type="InterPro" id="IPR009060">
    <property type="entry name" value="UBA-like_sf"/>
</dbReference>
<evidence type="ECO:0000313" key="3">
    <source>
        <dbReference type="EMBL" id="KAJ1913950.1"/>
    </source>
</evidence>
<feature type="region of interest" description="Disordered" evidence="1">
    <location>
        <begin position="49"/>
        <end position="68"/>
    </location>
</feature>
<feature type="compositionally biased region" description="Polar residues" evidence="1">
    <location>
        <begin position="258"/>
        <end position="268"/>
    </location>
</feature>
<feature type="compositionally biased region" description="Polar residues" evidence="1">
    <location>
        <begin position="57"/>
        <end position="66"/>
    </location>
</feature>
<dbReference type="Gene3D" id="1.10.8.10">
    <property type="entry name" value="DNA helicase RuvA subunit, C-terminal domain"/>
    <property type="match status" value="1"/>
</dbReference>
<evidence type="ECO:0000256" key="1">
    <source>
        <dbReference type="SAM" id="MobiDB-lite"/>
    </source>
</evidence>